<gene>
    <name evidence="1" type="ORF">SMTD_LOCUS8390</name>
</gene>
<dbReference type="EMBL" id="UZAL01028898">
    <property type="protein sequence ID" value="VDP44449.1"/>
    <property type="molecule type" value="Genomic_DNA"/>
</dbReference>
<name>A0A3P8HDC6_9TREM</name>
<evidence type="ECO:0000313" key="1">
    <source>
        <dbReference type="EMBL" id="VDP44449.1"/>
    </source>
</evidence>
<protein>
    <submittedName>
        <fullName evidence="1">Uncharacterized protein</fullName>
    </submittedName>
</protein>
<dbReference type="AlphaFoldDB" id="A0A3P8HDC6"/>
<proteinExistence type="predicted"/>
<keyword evidence="2" id="KW-1185">Reference proteome</keyword>
<dbReference type="Proteomes" id="UP000269396">
    <property type="component" value="Unassembled WGS sequence"/>
</dbReference>
<sequence length="48" mass="5664">MVLIDIEKHLMVYTIHALTLNSLQQVHDQYSLEQSHHYDSIQVGWNSK</sequence>
<reference evidence="1 2" key="1">
    <citation type="submission" date="2018-11" db="EMBL/GenBank/DDBJ databases">
        <authorList>
            <consortium name="Pathogen Informatics"/>
        </authorList>
    </citation>
    <scope>NUCLEOTIDE SEQUENCE [LARGE SCALE GENOMIC DNA]</scope>
    <source>
        <strain>Denwood</strain>
        <strain evidence="2">Zambia</strain>
    </source>
</reference>
<evidence type="ECO:0000313" key="2">
    <source>
        <dbReference type="Proteomes" id="UP000269396"/>
    </source>
</evidence>
<organism evidence="1 2">
    <name type="scientific">Schistosoma mattheei</name>
    <dbReference type="NCBI Taxonomy" id="31246"/>
    <lineage>
        <taxon>Eukaryota</taxon>
        <taxon>Metazoa</taxon>
        <taxon>Spiralia</taxon>
        <taxon>Lophotrochozoa</taxon>
        <taxon>Platyhelminthes</taxon>
        <taxon>Trematoda</taxon>
        <taxon>Digenea</taxon>
        <taxon>Strigeidida</taxon>
        <taxon>Schistosomatoidea</taxon>
        <taxon>Schistosomatidae</taxon>
        <taxon>Schistosoma</taxon>
    </lineage>
</organism>
<accession>A0A3P8HDC6</accession>